<dbReference type="EMBL" id="MUMY01000025">
    <property type="protein sequence ID" value="ONM46401.1"/>
    <property type="molecule type" value="Genomic_DNA"/>
</dbReference>
<dbReference type="Pfam" id="PF06259">
    <property type="entry name" value="Abhydrolase_8"/>
    <property type="match status" value="1"/>
</dbReference>
<sequence>MRGARPDPGDSYLEENHPAIFSARLLAQRLERIILEMGEGVSEAVYRRTRDAVVRGNYDFILADQDNARVFEALQRVQPFVAASGPARPDIGLPHDPRQLREVWEDLSEADREELFRLDPFLGNRNGIPHADRDLFNRRNLDEISRQARESEDFHRSMSYSELSRMLDAQQTGEPRIYLSHFDDNGRVAFSLDDPDFADNTAVLLEPAGREGDALQYAISTSQQLRQLALLTSPGDRTAVSFWGVYRQPQSFVETIFPQFAQDGVAGVREYHTGLRATHDGSSGHITTVGHSYASVLAGHSAGGGATLDTDDIVFIGSWGTGVNNAGELSLGGVAPGNTAEHVFSTMASGDHVQLMPDTHGPLPTDPEYGARTLESSSVIPDRWNSFDHSADFYLASTNPAAQNIGLVITGRGDLVS</sequence>
<name>A0A1V2TAL9_9NOCA</name>
<evidence type="ECO:0000313" key="3">
    <source>
        <dbReference type="Proteomes" id="UP000188836"/>
    </source>
</evidence>
<dbReference type="RefSeq" id="WP_077120937.1">
    <property type="nucleotide sequence ID" value="NZ_LOKT01000003.1"/>
</dbReference>
<keyword evidence="3" id="KW-1185">Reference proteome</keyword>
<reference evidence="2 3" key="1">
    <citation type="journal article" date="2016" name="Antonie Van Leeuwenhoek">
        <title>Nocardia donostiensis sp. nov., isolated from human respiratory specimens.</title>
        <authorList>
            <person name="Ercibengoa M."/>
            <person name="Bell M."/>
            <person name="Marimon J.M."/>
            <person name="Humrighouse B."/>
            <person name="Klenk H.P."/>
            <person name="Potter G."/>
            <person name="Perez-Trallero E."/>
        </authorList>
    </citation>
    <scope>NUCLEOTIDE SEQUENCE [LARGE SCALE GENOMIC DNA]</scope>
    <source>
        <strain evidence="2 3">X1655</strain>
    </source>
</reference>
<protein>
    <recommendedName>
        <fullName evidence="1">DUF1023 domain-containing protein</fullName>
    </recommendedName>
</protein>
<gene>
    <name evidence="2" type="ORF">B0T46_23145</name>
</gene>
<evidence type="ECO:0000259" key="1">
    <source>
        <dbReference type="Pfam" id="PF06259"/>
    </source>
</evidence>
<comment type="caution">
    <text evidence="2">The sequence shown here is derived from an EMBL/GenBank/DDBJ whole genome shotgun (WGS) entry which is preliminary data.</text>
</comment>
<evidence type="ECO:0000313" key="2">
    <source>
        <dbReference type="EMBL" id="ONM46401.1"/>
    </source>
</evidence>
<accession>A0A1V2TAL9</accession>
<dbReference type="AlphaFoldDB" id="A0A1V2TAL9"/>
<dbReference type="OrthoDB" id="5969911at2"/>
<dbReference type="Proteomes" id="UP000188836">
    <property type="component" value="Unassembled WGS sequence"/>
</dbReference>
<feature type="domain" description="DUF1023" evidence="1">
    <location>
        <begin position="185"/>
        <end position="357"/>
    </location>
</feature>
<proteinExistence type="predicted"/>
<dbReference type="InterPro" id="IPR010427">
    <property type="entry name" value="DUF1023"/>
</dbReference>
<organism evidence="2 3">
    <name type="scientific">Nocardia donostiensis</name>
    <dbReference type="NCBI Taxonomy" id="1538463"/>
    <lineage>
        <taxon>Bacteria</taxon>
        <taxon>Bacillati</taxon>
        <taxon>Actinomycetota</taxon>
        <taxon>Actinomycetes</taxon>
        <taxon>Mycobacteriales</taxon>
        <taxon>Nocardiaceae</taxon>
        <taxon>Nocardia</taxon>
    </lineage>
</organism>